<dbReference type="InterPro" id="IPR051012">
    <property type="entry name" value="CellSynth/LPSAsmb/PSIAsmb"/>
</dbReference>
<evidence type="ECO:0000256" key="2">
    <source>
        <dbReference type="ARBA" id="ARBA00022803"/>
    </source>
</evidence>
<dbReference type="Proteomes" id="UP000317835">
    <property type="component" value="Chromosome"/>
</dbReference>
<dbReference type="SUPFAM" id="SSF48452">
    <property type="entry name" value="TPR-like"/>
    <property type="match status" value="5"/>
</dbReference>
<gene>
    <name evidence="5" type="ORF">ElP_65350</name>
</gene>
<feature type="repeat" description="TPR" evidence="3">
    <location>
        <begin position="979"/>
        <end position="1012"/>
    </location>
</feature>
<dbReference type="PANTHER" id="PTHR45586">
    <property type="entry name" value="TPR REPEAT-CONTAINING PROTEIN PA4667"/>
    <property type="match status" value="1"/>
</dbReference>
<feature type="transmembrane region" description="Helical" evidence="4">
    <location>
        <begin position="28"/>
        <end position="50"/>
    </location>
</feature>
<dbReference type="Pfam" id="PF13432">
    <property type="entry name" value="TPR_16"/>
    <property type="match status" value="3"/>
</dbReference>
<reference evidence="5 6" key="1">
    <citation type="submission" date="2019-02" db="EMBL/GenBank/DDBJ databases">
        <title>Deep-cultivation of Planctomycetes and their phenomic and genomic characterization uncovers novel biology.</title>
        <authorList>
            <person name="Wiegand S."/>
            <person name="Jogler M."/>
            <person name="Boedeker C."/>
            <person name="Pinto D."/>
            <person name="Vollmers J."/>
            <person name="Rivas-Marin E."/>
            <person name="Kohn T."/>
            <person name="Peeters S.H."/>
            <person name="Heuer A."/>
            <person name="Rast P."/>
            <person name="Oberbeckmann S."/>
            <person name="Bunk B."/>
            <person name="Jeske O."/>
            <person name="Meyerdierks A."/>
            <person name="Storesund J.E."/>
            <person name="Kallscheuer N."/>
            <person name="Luecker S."/>
            <person name="Lage O.M."/>
            <person name="Pohl T."/>
            <person name="Merkel B.J."/>
            <person name="Hornburger P."/>
            <person name="Mueller R.-W."/>
            <person name="Bruemmer F."/>
            <person name="Labrenz M."/>
            <person name="Spormann A.M."/>
            <person name="Op den Camp H."/>
            <person name="Overmann J."/>
            <person name="Amann R."/>
            <person name="Jetten M.S.M."/>
            <person name="Mascher T."/>
            <person name="Medema M.H."/>
            <person name="Devos D.P."/>
            <person name="Kaster A.-K."/>
            <person name="Ovreas L."/>
            <person name="Rohde M."/>
            <person name="Galperin M.Y."/>
            <person name="Jogler C."/>
        </authorList>
    </citation>
    <scope>NUCLEOTIDE SEQUENCE [LARGE SCALE GENOMIC DNA]</scope>
    <source>
        <strain evidence="5 6">ElP</strain>
    </source>
</reference>
<proteinExistence type="predicted"/>
<organism evidence="5 6">
    <name type="scientific">Tautonia plasticadhaerens</name>
    <dbReference type="NCBI Taxonomy" id="2527974"/>
    <lineage>
        <taxon>Bacteria</taxon>
        <taxon>Pseudomonadati</taxon>
        <taxon>Planctomycetota</taxon>
        <taxon>Planctomycetia</taxon>
        <taxon>Isosphaerales</taxon>
        <taxon>Isosphaeraceae</taxon>
        <taxon>Tautonia</taxon>
    </lineage>
</organism>
<dbReference type="EMBL" id="CP036426">
    <property type="protein sequence ID" value="QDV38580.1"/>
    <property type="molecule type" value="Genomic_DNA"/>
</dbReference>
<keyword evidence="4" id="KW-0812">Transmembrane</keyword>
<evidence type="ECO:0000256" key="3">
    <source>
        <dbReference type="PROSITE-ProRule" id="PRU00339"/>
    </source>
</evidence>
<dbReference type="InterPro" id="IPR019734">
    <property type="entry name" value="TPR_rpt"/>
</dbReference>
<dbReference type="InterPro" id="IPR011990">
    <property type="entry name" value="TPR-like_helical_dom_sf"/>
</dbReference>
<sequence length="1466" mass="159438">MNDRDARTQPEDREVGRSRSKQRLNVKAVIGTAIVVLVLVGGGLLAAGVFQDRVRDQVLTQSRDLIEGDNPGMALRHLERFLSKNPDDVEVLDRYATLLSEAVLRRGDFGRIDPAIASNERLLRLDPEGAVAEDPQQNRRRLIELYILRTELTTSDFSRFSFREADQRVALESRYQAAANVARDLIARGADDAEAHRLLAIAQEGVAGKDDARLRATAVESYEKALARDPADRVAAERLARAYRDRLGRPEKADQVLEELARAAPDSADSWLAVYRHYAHSKAPGKATEALNKAVELAPDDTAVVMAAATDALDRGDVPAARGLLDRLPDRTRALPEVELMRATIDFQERQTDEAIARLREGLKNVGGANERLVLYLANALIESGNLAEAAPLVSRYKGLAGSESTYLYLLGLYQQKAGEPAKAIDSFDGAERGINEALKPRMLVARGRCKLILGRGSDAIQDFRAAVAADPRSAQARLALVDALARGGVDRALVELREGIASAPESPELRRALLQILLAIQAARPANQRSWLDFDSALRDIREQPALADDPALTALQAQREMLDGRTDDAVALLETAVEAHPDASILWSTWVDTLVRAGRRADALSVLERASRPEAAGDSATYRVLRSQLLTQLGRGGEAIDLLVAGASTLPTDQRAPILQALGRMQSARGKLSEARNSYLAWQRLQPGSAAPTLALLELAIDTGNTEEAEAALRDLRGSSEDPGLPYRLGYAEYLLRIPGGDRGERAKKALEQLEPILAEGSQTAKLPAALLLRGLAYREQARLEDEGPTADALLGKALIDLRQARDLGERKATAPMIDVLVQLDDFAAIDDLPRLTSGGLDHEIDKLATEACIRQGKLERAADYLERTTQAAPNTPQFSAWRVTVLDRLGQTPQVEQALLAQARNRKDASAWISLIRYQAARGRREQAEEAIAEMKRTVKVDPPELLEAQVREAIGDRQAAGLAYEAALGKRPESPDVLLAAARFDQTAGRFDRALEHAEKALAADPSSRPAARMKALLLAERAKDAPSWQLAWDALGPEPPEADDQAPQDRLARAILLARHPEASRREEAVGRLEALVGDQPSGDVLAAAARETLAKLLLQQDQPERAAEVAAVTALSATNPAAVALYAQALLAAEQVDEAARQLDRLENLAPNSPALTELELRLVEARAEAGSKAEGLEAAYFEAVEQADGDPTARAVATFRRLVQLGEPAVEVADRVGRDLAGRFPEQAWLPSQWLASRDAYPDALELAEAAIASEDPSASFQGARAVLTVVERSGASPDSMGRAEELIERAAAAGPPANRAMLGMFRHFQGRIDPARFQDEIRIYRELLGSEPDNVIYLNNLAWALGECSDQPEEALDLIDRAFQSLGTRLPELLDTRGVILDRLGRHDEAVTTIEEALEAQPNKAIYHFHLARALDAVGRTEDARASLSRALELGLTADDVEPTEVEDFDRLKALEST</sequence>
<dbReference type="KEGG" id="tpla:ElP_65350"/>
<accession>A0A518HCM4</accession>
<dbReference type="SMART" id="SM00028">
    <property type="entry name" value="TPR"/>
    <property type="match status" value="7"/>
</dbReference>
<dbReference type="Pfam" id="PF13174">
    <property type="entry name" value="TPR_6"/>
    <property type="match status" value="1"/>
</dbReference>
<keyword evidence="6" id="KW-1185">Reference proteome</keyword>
<keyword evidence="2 3" id="KW-0802">TPR repeat</keyword>
<evidence type="ECO:0000313" key="6">
    <source>
        <dbReference type="Proteomes" id="UP000317835"/>
    </source>
</evidence>
<feature type="repeat" description="TPR" evidence="3">
    <location>
        <begin position="1379"/>
        <end position="1412"/>
    </location>
</feature>
<keyword evidence="4" id="KW-1133">Transmembrane helix</keyword>
<keyword evidence="4" id="KW-0472">Membrane</keyword>
<keyword evidence="1" id="KW-0677">Repeat</keyword>
<evidence type="ECO:0000313" key="5">
    <source>
        <dbReference type="EMBL" id="QDV38580.1"/>
    </source>
</evidence>
<dbReference type="PANTHER" id="PTHR45586:SF1">
    <property type="entry name" value="LIPOPOLYSACCHARIDE ASSEMBLY PROTEIN B"/>
    <property type="match status" value="1"/>
</dbReference>
<evidence type="ECO:0000256" key="4">
    <source>
        <dbReference type="SAM" id="Phobius"/>
    </source>
</evidence>
<dbReference type="Gene3D" id="1.25.40.10">
    <property type="entry name" value="Tetratricopeptide repeat domain"/>
    <property type="match status" value="9"/>
</dbReference>
<evidence type="ECO:0000256" key="1">
    <source>
        <dbReference type="ARBA" id="ARBA00022737"/>
    </source>
</evidence>
<dbReference type="PROSITE" id="PS50005">
    <property type="entry name" value="TPR"/>
    <property type="match status" value="2"/>
</dbReference>
<name>A0A518HCM4_9BACT</name>
<protein>
    <submittedName>
        <fullName evidence="5">Cellulose synthase subunit BcsC</fullName>
    </submittedName>
</protein>